<dbReference type="STRING" id="3469.A0A4Y7JVG2"/>
<feature type="domain" description="FAD-binding" evidence="1">
    <location>
        <begin position="6"/>
        <end position="173"/>
    </location>
</feature>
<dbReference type="Gramene" id="RZC64042">
    <property type="protein sequence ID" value="RZC64042"/>
    <property type="gene ID" value="C5167_025822"/>
</dbReference>
<evidence type="ECO:0000313" key="3">
    <source>
        <dbReference type="Proteomes" id="UP000316621"/>
    </source>
</evidence>
<evidence type="ECO:0000259" key="1">
    <source>
        <dbReference type="Pfam" id="PF01494"/>
    </source>
</evidence>
<name>A0A4Y7JVG2_PAPSO</name>
<dbReference type="AlphaFoldDB" id="A0A4Y7JVG2"/>
<dbReference type="Proteomes" id="UP000316621">
    <property type="component" value="Chromosome 5"/>
</dbReference>
<reference evidence="2 3" key="1">
    <citation type="journal article" date="2018" name="Science">
        <title>The opium poppy genome and morphinan production.</title>
        <authorList>
            <person name="Guo L."/>
            <person name="Winzer T."/>
            <person name="Yang X."/>
            <person name="Li Y."/>
            <person name="Ning Z."/>
            <person name="He Z."/>
            <person name="Teodor R."/>
            <person name="Lu Y."/>
            <person name="Bowser T.A."/>
            <person name="Graham I.A."/>
            <person name="Ye K."/>
        </authorList>
    </citation>
    <scope>NUCLEOTIDE SEQUENCE [LARGE SCALE GENOMIC DNA]</scope>
    <source>
        <strain evidence="3">cv. HN1</strain>
        <tissue evidence="2">Leaves</tissue>
    </source>
</reference>
<evidence type="ECO:0000313" key="2">
    <source>
        <dbReference type="EMBL" id="RZC64042.1"/>
    </source>
</evidence>
<dbReference type="Pfam" id="PF01494">
    <property type="entry name" value="FAD_binding_3"/>
    <property type="match status" value="1"/>
</dbReference>
<accession>A0A4Y7JVG2</accession>
<gene>
    <name evidence="2" type="ORF">C5167_025822</name>
</gene>
<dbReference type="EMBL" id="CM010719">
    <property type="protein sequence ID" value="RZC64042.1"/>
    <property type="molecule type" value="Genomic_DNA"/>
</dbReference>
<dbReference type="PANTHER" id="PTHR47469:SF2">
    <property type="entry name" value="OS06G0597600 PROTEIN"/>
    <property type="match status" value="1"/>
</dbReference>
<dbReference type="InterPro" id="IPR002938">
    <property type="entry name" value="FAD-bd"/>
</dbReference>
<keyword evidence="3" id="KW-1185">Reference proteome</keyword>
<dbReference type="OMA" id="HERNRAT"/>
<sequence>MKRKARAIVVGGSIAGICCAHSLITAGWDVVVIEKSGSPQTGISTGAGLGLDQQARSFIELWLNQSELLHNATLPLTIDLNQATDSEKKISKVSTRDDNFNFRAAHWADLHGLLYKALPSDVVLWGHHFLSFCISDDKASVRVKEKVLHTDEITEIVGDLLVAADGCLSTIRKYFLPDFKLR</sequence>
<proteinExistence type="predicted"/>
<dbReference type="InterPro" id="IPR036188">
    <property type="entry name" value="FAD/NAD-bd_sf"/>
</dbReference>
<dbReference type="GO" id="GO:0071949">
    <property type="term" value="F:FAD binding"/>
    <property type="evidence" value="ECO:0007669"/>
    <property type="project" value="InterPro"/>
</dbReference>
<dbReference type="Gene3D" id="3.50.50.60">
    <property type="entry name" value="FAD/NAD(P)-binding domain"/>
    <property type="match status" value="1"/>
</dbReference>
<organism evidence="2 3">
    <name type="scientific">Papaver somniferum</name>
    <name type="common">Opium poppy</name>
    <dbReference type="NCBI Taxonomy" id="3469"/>
    <lineage>
        <taxon>Eukaryota</taxon>
        <taxon>Viridiplantae</taxon>
        <taxon>Streptophyta</taxon>
        <taxon>Embryophyta</taxon>
        <taxon>Tracheophyta</taxon>
        <taxon>Spermatophyta</taxon>
        <taxon>Magnoliopsida</taxon>
        <taxon>Ranunculales</taxon>
        <taxon>Papaveraceae</taxon>
        <taxon>Papaveroideae</taxon>
        <taxon>Papaver</taxon>
    </lineage>
</organism>
<dbReference type="PANTHER" id="PTHR47469">
    <property type="entry name" value="MONOOXYGENASE-LIKE"/>
    <property type="match status" value="1"/>
</dbReference>
<dbReference type="SUPFAM" id="SSF51905">
    <property type="entry name" value="FAD/NAD(P)-binding domain"/>
    <property type="match status" value="1"/>
</dbReference>
<dbReference type="InterPro" id="IPR053212">
    <property type="entry name" value="DHP_3-monooxygenase"/>
</dbReference>
<protein>
    <recommendedName>
        <fullName evidence="1">FAD-binding domain-containing protein</fullName>
    </recommendedName>
</protein>